<evidence type="ECO:0000313" key="15">
    <source>
        <dbReference type="EMBL" id="MRG89867.1"/>
    </source>
</evidence>
<evidence type="ECO:0000256" key="10">
    <source>
        <dbReference type="ARBA" id="ARBA00023034"/>
    </source>
</evidence>
<dbReference type="Pfam" id="PF02485">
    <property type="entry name" value="Branch"/>
    <property type="match status" value="1"/>
</dbReference>
<evidence type="ECO:0000256" key="1">
    <source>
        <dbReference type="ARBA" id="ARBA00004323"/>
    </source>
</evidence>
<evidence type="ECO:0000256" key="8">
    <source>
        <dbReference type="ARBA" id="ARBA00022968"/>
    </source>
</evidence>
<evidence type="ECO:0000256" key="2">
    <source>
        <dbReference type="ARBA" id="ARBA00004648"/>
    </source>
</evidence>
<protein>
    <recommendedName>
        <fullName evidence="14">Peptide O-xylosyltransferase</fullName>
    </recommendedName>
</protein>
<dbReference type="PANTHER" id="PTHR46025:SF3">
    <property type="entry name" value="XYLOSYLTRANSFERASE OXT"/>
    <property type="match status" value="1"/>
</dbReference>
<keyword evidence="8" id="KW-0735">Signal-anchor</keyword>
<dbReference type="GO" id="GO:0015012">
    <property type="term" value="P:heparan sulfate proteoglycan biosynthetic process"/>
    <property type="evidence" value="ECO:0007669"/>
    <property type="project" value="TreeGrafter"/>
</dbReference>
<evidence type="ECO:0000256" key="3">
    <source>
        <dbReference type="ARBA" id="ARBA00022676"/>
    </source>
</evidence>
<keyword evidence="11" id="KW-0472">Membrane</keyword>
<dbReference type="GO" id="GO:0030158">
    <property type="term" value="F:protein xylosyltransferase activity"/>
    <property type="evidence" value="ECO:0007669"/>
    <property type="project" value="InterPro"/>
</dbReference>
<dbReference type="EMBL" id="WJND01000011">
    <property type="protein sequence ID" value="MRG89867.1"/>
    <property type="molecule type" value="Genomic_DNA"/>
</dbReference>
<evidence type="ECO:0000256" key="5">
    <source>
        <dbReference type="ARBA" id="ARBA00022692"/>
    </source>
</evidence>
<keyword evidence="12" id="KW-1015">Disulfide bond</keyword>
<dbReference type="InterPro" id="IPR003406">
    <property type="entry name" value="Glyco_trans_14"/>
</dbReference>
<comment type="caution">
    <text evidence="15">The sequence shown here is derived from an EMBL/GenBank/DDBJ whole genome shotgun (WGS) entry which is preliminary data.</text>
</comment>
<sequence>MQAVLILAHRNINQVIELAERLSSTFNVYIHLDKKTNLTPKQKENIKRASTFVVSKYDVKWGSYSIVKATIFLMKVALKNKQNTYFHLISGQDWPMQSPHKIYNFFEKTDRIFMNYWQAVSMKKTGEPEIWWTKYYFNYDQINRRTFRGKVYHRLLLLVQTILRINKLKKYGVSETEIYAGQQWIDIPRDALEYLLNCYQNNPKWEKIFSTSFCSDEMWAQTILCNSKFKDRIDRNIHHYINVITVHGSTNPAVLTENDYSKIIKGNYWWGRKVELPKSSRLLEMLDSYNDKN</sequence>
<proteinExistence type="predicted"/>
<keyword evidence="6" id="KW-0479">Metal-binding</keyword>
<organism evidence="15 16">
    <name type="scientific">Limosilactobacillus reuteri</name>
    <name type="common">Lactobacillus reuteri</name>
    <dbReference type="NCBI Taxonomy" id="1598"/>
    <lineage>
        <taxon>Bacteria</taxon>
        <taxon>Bacillati</taxon>
        <taxon>Bacillota</taxon>
        <taxon>Bacilli</taxon>
        <taxon>Lactobacillales</taxon>
        <taxon>Lactobacillaceae</taxon>
        <taxon>Limosilactobacillus</taxon>
    </lineage>
</organism>
<keyword evidence="3" id="KW-0328">Glycosyltransferase</keyword>
<dbReference type="GO" id="GO:0050650">
    <property type="term" value="P:chondroitin sulfate proteoglycan biosynthetic process"/>
    <property type="evidence" value="ECO:0007669"/>
    <property type="project" value="TreeGrafter"/>
</dbReference>
<keyword evidence="7" id="KW-0256">Endoplasmic reticulum</keyword>
<evidence type="ECO:0000256" key="12">
    <source>
        <dbReference type="ARBA" id="ARBA00023157"/>
    </source>
</evidence>
<reference evidence="15 16" key="1">
    <citation type="submission" date="2019-11" db="EMBL/GenBank/DDBJ databases">
        <title>Draft genome sequence of 12 host-associated Lactobacillus reuteri rodent strains.</title>
        <authorList>
            <person name="Zhang S."/>
            <person name="Ozcam M."/>
            <person name="Van Pijkeren J.P."/>
        </authorList>
    </citation>
    <scope>NUCLEOTIDE SEQUENCE [LARGE SCALE GENOMIC DNA]</scope>
    <source>
        <strain evidence="15 16">N4I</strain>
    </source>
</reference>
<dbReference type="RefSeq" id="WP_153704168.1">
    <property type="nucleotide sequence ID" value="NZ_WJND01000011.1"/>
</dbReference>
<accession>A0A7X2G1A3</accession>
<evidence type="ECO:0000256" key="14">
    <source>
        <dbReference type="ARBA" id="ARBA00042865"/>
    </source>
</evidence>
<keyword evidence="9" id="KW-1133">Transmembrane helix</keyword>
<dbReference type="GO" id="GO:0046872">
    <property type="term" value="F:metal ion binding"/>
    <property type="evidence" value="ECO:0007669"/>
    <property type="project" value="UniProtKB-KW"/>
</dbReference>
<dbReference type="GO" id="GO:0016020">
    <property type="term" value="C:membrane"/>
    <property type="evidence" value="ECO:0007669"/>
    <property type="project" value="InterPro"/>
</dbReference>
<evidence type="ECO:0000256" key="6">
    <source>
        <dbReference type="ARBA" id="ARBA00022723"/>
    </source>
</evidence>
<evidence type="ECO:0000256" key="7">
    <source>
        <dbReference type="ARBA" id="ARBA00022824"/>
    </source>
</evidence>
<evidence type="ECO:0000256" key="13">
    <source>
        <dbReference type="ARBA" id="ARBA00023180"/>
    </source>
</evidence>
<evidence type="ECO:0000256" key="11">
    <source>
        <dbReference type="ARBA" id="ARBA00023136"/>
    </source>
</evidence>
<keyword evidence="5" id="KW-0812">Transmembrane</keyword>
<dbReference type="PANTHER" id="PTHR46025">
    <property type="entry name" value="XYLOSYLTRANSFERASE OXT"/>
    <property type="match status" value="1"/>
</dbReference>
<evidence type="ECO:0000256" key="4">
    <source>
        <dbReference type="ARBA" id="ARBA00022679"/>
    </source>
</evidence>
<dbReference type="Proteomes" id="UP000460207">
    <property type="component" value="Unassembled WGS sequence"/>
</dbReference>
<comment type="subcellular location">
    <subcellularLocation>
        <location evidence="2">Endoplasmic reticulum membrane</location>
        <topology evidence="2">Single-pass type II membrane protein</topology>
    </subcellularLocation>
    <subcellularLocation>
        <location evidence="1">Golgi apparatus membrane</location>
        <topology evidence="1">Single-pass type II membrane protein</topology>
    </subcellularLocation>
</comment>
<evidence type="ECO:0000256" key="9">
    <source>
        <dbReference type="ARBA" id="ARBA00022989"/>
    </source>
</evidence>
<keyword evidence="10" id="KW-0333">Golgi apparatus</keyword>
<keyword evidence="4 15" id="KW-0808">Transferase</keyword>
<name>A0A7X2G1A3_LIMRT</name>
<evidence type="ECO:0000313" key="16">
    <source>
        <dbReference type="Proteomes" id="UP000460207"/>
    </source>
</evidence>
<dbReference type="AlphaFoldDB" id="A0A7X2G1A3"/>
<dbReference type="InterPro" id="IPR043538">
    <property type="entry name" value="XYLT"/>
</dbReference>
<keyword evidence="13" id="KW-0325">Glycoprotein</keyword>
<gene>
    <name evidence="15" type="ORF">GIX76_07710</name>
</gene>